<accession>A0A4C1V7I6</accession>
<evidence type="ECO:0000313" key="1">
    <source>
        <dbReference type="EMBL" id="GBP34287.1"/>
    </source>
</evidence>
<sequence>MKLRIFSLENYSTPTAYLKDDMQSSVVQADYVQNCYGILKKRKGKSDSALAVPYKGQTNYVVPKPYAEFFKSAREKLREVPLVVLMKSGNFDVKDEPRSGRPVMDKVDAILEKVNQDQHISSYDIAEELGIYHKTHLTHLKKSE</sequence>
<name>A0A4C1V7I6_EUMVA</name>
<dbReference type="OrthoDB" id="8056049at2759"/>
<dbReference type="Proteomes" id="UP000299102">
    <property type="component" value="Unassembled WGS sequence"/>
</dbReference>
<gene>
    <name evidence="1" type="ORF">EVAR_13426_1</name>
</gene>
<proteinExistence type="predicted"/>
<organism evidence="1 2">
    <name type="scientific">Eumeta variegata</name>
    <name type="common">Bagworm moth</name>
    <name type="synonym">Eumeta japonica</name>
    <dbReference type="NCBI Taxonomy" id="151549"/>
    <lineage>
        <taxon>Eukaryota</taxon>
        <taxon>Metazoa</taxon>
        <taxon>Ecdysozoa</taxon>
        <taxon>Arthropoda</taxon>
        <taxon>Hexapoda</taxon>
        <taxon>Insecta</taxon>
        <taxon>Pterygota</taxon>
        <taxon>Neoptera</taxon>
        <taxon>Endopterygota</taxon>
        <taxon>Lepidoptera</taxon>
        <taxon>Glossata</taxon>
        <taxon>Ditrysia</taxon>
        <taxon>Tineoidea</taxon>
        <taxon>Psychidae</taxon>
        <taxon>Oiketicinae</taxon>
        <taxon>Eumeta</taxon>
    </lineage>
</organism>
<comment type="caution">
    <text evidence="1">The sequence shown here is derived from an EMBL/GenBank/DDBJ whole genome shotgun (WGS) entry which is preliminary data.</text>
</comment>
<protein>
    <submittedName>
        <fullName evidence="1">Uncharacterized protein</fullName>
    </submittedName>
</protein>
<reference evidence="1 2" key="1">
    <citation type="journal article" date="2019" name="Commun. Biol.">
        <title>The bagworm genome reveals a unique fibroin gene that provides high tensile strength.</title>
        <authorList>
            <person name="Kono N."/>
            <person name="Nakamura H."/>
            <person name="Ohtoshi R."/>
            <person name="Tomita M."/>
            <person name="Numata K."/>
            <person name="Arakawa K."/>
        </authorList>
    </citation>
    <scope>NUCLEOTIDE SEQUENCE [LARGE SCALE GENOMIC DNA]</scope>
</reference>
<dbReference type="AlphaFoldDB" id="A0A4C1V7I6"/>
<keyword evidence="2" id="KW-1185">Reference proteome</keyword>
<evidence type="ECO:0000313" key="2">
    <source>
        <dbReference type="Proteomes" id="UP000299102"/>
    </source>
</evidence>
<dbReference type="EMBL" id="BGZK01000286">
    <property type="protein sequence ID" value="GBP34287.1"/>
    <property type="molecule type" value="Genomic_DNA"/>
</dbReference>